<dbReference type="PRINTS" id="PR00344">
    <property type="entry name" value="BCTRLSENSOR"/>
</dbReference>
<dbReference type="SUPFAM" id="SSF103190">
    <property type="entry name" value="Sensory domain-like"/>
    <property type="match status" value="1"/>
</dbReference>
<evidence type="ECO:0000259" key="15">
    <source>
        <dbReference type="PROSITE" id="PS50109"/>
    </source>
</evidence>
<dbReference type="PROSITE" id="PS50109">
    <property type="entry name" value="HIS_KIN"/>
    <property type="match status" value="1"/>
</dbReference>
<evidence type="ECO:0000256" key="2">
    <source>
        <dbReference type="ARBA" id="ARBA00004651"/>
    </source>
</evidence>
<dbReference type="Pfam" id="PF02518">
    <property type="entry name" value="HATPase_c"/>
    <property type="match status" value="1"/>
</dbReference>
<evidence type="ECO:0000256" key="14">
    <source>
        <dbReference type="SAM" id="Coils"/>
    </source>
</evidence>
<dbReference type="InterPro" id="IPR029151">
    <property type="entry name" value="Sensor-like_sf"/>
</dbReference>
<evidence type="ECO:0000256" key="4">
    <source>
        <dbReference type="ARBA" id="ARBA00022475"/>
    </source>
</evidence>
<dbReference type="EC" id="2.7.13.3" evidence="3"/>
<keyword evidence="5" id="KW-0597">Phosphoprotein</keyword>
<evidence type="ECO:0000256" key="11">
    <source>
        <dbReference type="ARBA" id="ARBA00022989"/>
    </source>
</evidence>
<evidence type="ECO:0000256" key="9">
    <source>
        <dbReference type="ARBA" id="ARBA00022777"/>
    </source>
</evidence>
<keyword evidence="17" id="KW-1185">Reference proteome</keyword>
<dbReference type="Gene3D" id="3.30.565.10">
    <property type="entry name" value="Histidine kinase-like ATPase, C-terminal domain"/>
    <property type="match status" value="1"/>
</dbReference>
<keyword evidence="4" id="KW-1003">Cell membrane</keyword>
<comment type="caution">
    <text evidence="16">The sequence shown here is derived from an EMBL/GenBank/DDBJ whole genome shotgun (WGS) entry which is preliminary data.</text>
</comment>
<dbReference type="SUPFAM" id="SSF47384">
    <property type="entry name" value="Homodimeric domain of signal transducing histidine kinase"/>
    <property type="match status" value="1"/>
</dbReference>
<evidence type="ECO:0000256" key="10">
    <source>
        <dbReference type="ARBA" id="ARBA00022840"/>
    </source>
</evidence>
<dbReference type="PIRSF" id="PIRSF036431">
    <property type="entry name" value="STHK_DctB"/>
    <property type="match status" value="1"/>
</dbReference>
<evidence type="ECO:0000313" key="16">
    <source>
        <dbReference type="EMBL" id="MBC3810896.1"/>
    </source>
</evidence>
<dbReference type="EMBL" id="JACOFT010000002">
    <property type="protein sequence ID" value="MBC3810896.1"/>
    <property type="molecule type" value="Genomic_DNA"/>
</dbReference>
<dbReference type="InterPro" id="IPR017055">
    <property type="entry name" value="Sig_transdc_His_kinase_DctB"/>
</dbReference>
<feature type="coiled-coil region" evidence="14">
    <location>
        <begin position="336"/>
        <end position="391"/>
    </location>
</feature>
<comment type="catalytic activity">
    <reaction evidence="1">
        <text>ATP + protein L-histidine = ADP + protein N-phospho-L-histidine.</text>
        <dbReference type="EC" id="2.7.13.3"/>
    </reaction>
</comment>
<sequence length="626" mass="68874">MSSHRPLRYLLLLISLVILMVMSGFGAYRIAQQLGLADLQTTGLHRLDLYSASLEREIGKYAFLPGTLGLERDVLALLEKSNHDKSGKLEPQVNAYLEQLNERAGTLSIYLIDTNGHVVASSNWRRADSFVGEELAFRPYFREAMESGHGRFFGIGTTRGEPGYYLASKLTDDNETLGVAVIKVSLEQLEKSWTTVETPAMVSDENGVVILGSVANWKFTTLRPLEEKTRTAFDQTQQYNRRALKPLGLKELRELDHGARLVSIAKDSPEIASVYPVAGRFLAQSRPLPGTPWTLTVLSHLKQVDDIAQSRAAVAVVVTALLFMFGLMANERRRHLKDRLAAREALQQAHDELERKVNERTADLSATNLQLQDEITERIRAERTLRAAQDELVQAGKLAVIGQLSTGIAHELNQPLAALRTLSGNGVRFLDRGDFNTVRTNLERIAQLTDRMGLITGQLRTFARKSSGQLQAVPLCNALDNSLALLEQRLIHANAEVRRYCPLPEPVALCDVNRLEQVLINLIGNALDAMEGQPAPVIELGCESIGQQARLTVRDHGPGLDDTALSHLFEAFFTTKQAGGGLGLGLTISADIIRDFGGTLTGTNHPEGGALFTLEIPLIHKAGQHE</sequence>
<dbReference type="CDD" id="cd00082">
    <property type="entry name" value="HisKA"/>
    <property type="match status" value="1"/>
</dbReference>
<keyword evidence="10" id="KW-0067">ATP-binding</keyword>
<dbReference type="SUPFAM" id="SSF55874">
    <property type="entry name" value="ATPase domain of HSP90 chaperone/DNA topoisomerase II/histidine kinase"/>
    <property type="match status" value="1"/>
</dbReference>
<dbReference type="InterPro" id="IPR033479">
    <property type="entry name" value="dCache_1"/>
</dbReference>
<keyword evidence="7" id="KW-0812">Transmembrane</keyword>
<reference evidence="16 17" key="1">
    <citation type="submission" date="2020-08" db="EMBL/GenBank/DDBJ databases">
        <title>Novel species isolated from subtropical streams in China.</title>
        <authorList>
            <person name="Lu H."/>
        </authorList>
    </citation>
    <scope>NUCLEOTIDE SEQUENCE [LARGE SCALE GENOMIC DNA]</scope>
    <source>
        <strain evidence="16 17">CCTCC AB 2015119</strain>
    </source>
</reference>
<name>A0ABR6XDH3_9BURK</name>
<dbReference type="Proteomes" id="UP000637632">
    <property type="component" value="Unassembled WGS sequence"/>
</dbReference>
<comment type="subcellular location">
    <subcellularLocation>
        <location evidence="2">Cell membrane</location>
        <topology evidence="2">Multi-pass membrane protein</topology>
    </subcellularLocation>
</comment>
<dbReference type="InterPro" id="IPR036890">
    <property type="entry name" value="HATPase_C_sf"/>
</dbReference>
<evidence type="ECO:0000256" key="6">
    <source>
        <dbReference type="ARBA" id="ARBA00022679"/>
    </source>
</evidence>
<dbReference type="InterPro" id="IPR003594">
    <property type="entry name" value="HATPase_dom"/>
</dbReference>
<evidence type="ECO:0000256" key="12">
    <source>
        <dbReference type="ARBA" id="ARBA00023012"/>
    </source>
</evidence>
<dbReference type="InterPro" id="IPR003661">
    <property type="entry name" value="HisK_dim/P_dom"/>
</dbReference>
<dbReference type="InterPro" id="IPR004358">
    <property type="entry name" value="Sig_transdc_His_kin-like_C"/>
</dbReference>
<evidence type="ECO:0000256" key="3">
    <source>
        <dbReference type="ARBA" id="ARBA00012438"/>
    </source>
</evidence>
<dbReference type="SMART" id="SM00387">
    <property type="entry name" value="HATPase_c"/>
    <property type="match status" value="1"/>
</dbReference>
<dbReference type="Gene3D" id="1.10.287.130">
    <property type="match status" value="1"/>
</dbReference>
<keyword evidence="9 16" id="KW-0418">Kinase</keyword>
<dbReference type="PANTHER" id="PTHR43065:SF46">
    <property type="entry name" value="C4-DICARBOXYLATE TRANSPORT SENSOR PROTEIN DCTB"/>
    <property type="match status" value="1"/>
</dbReference>
<gene>
    <name evidence="16" type="ORF">H8K26_05525</name>
</gene>
<dbReference type="CDD" id="cd12914">
    <property type="entry name" value="PDC1_DGC_like"/>
    <property type="match status" value="1"/>
</dbReference>
<keyword evidence="11" id="KW-1133">Transmembrane helix</keyword>
<evidence type="ECO:0000313" key="17">
    <source>
        <dbReference type="Proteomes" id="UP000637632"/>
    </source>
</evidence>
<dbReference type="InterPro" id="IPR005467">
    <property type="entry name" value="His_kinase_dom"/>
</dbReference>
<evidence type="ECO:0000256" key="1">
    <source>
        <dbReference type="ARBA" id="ARBA00000085"/>
    </source>
</evidence>
<proteinExistence type="predicted"/>
<keyword evidence="8" id="KW-0547">Nucleotide-binding</keyword>
<keyword evidence="13" id="KW-0472">Membrane</keyword>
<dbReference type="Pfam" id="PF02743">
    <property type="entry name" value="dCache_1"/>
    <property type="match status" value="1"/>
</dbReference>
<keyword evidence="12" id="KW-0902">Two-component regulatory system</keyword>
<evidence type="ECO:0000256" key="5">
    <source>
        <dbReference type="ARBA" id="ARBA00022553"/>
    </source>
</evidence>
<dbReference type="RefSeq" id="WP_190477958.1">
    <property type="nucleotide sequence ID" value="NZ_JACOFT010000002.1"/>
</dbReference>
<dbReference type="SMART" id="SM00388">
    <property type="entry name" value="HisKA"/>
    <property type="match status" value="1"/>
</dbReference>
<dbReference type="Gene3D" id="6.10.250.3020">
    <property type="match status" value="1"/>
</dbReference>
<dbReference type="Pfam" id="PF00512">
    <property type="entry name" value="HisKA"/>
    <property type="match status" value="1"/>
</dbReference>
<accession>A0ABR6XDH3</accession>
<protein>
    <recommendedName>
        <fullName evidence="3">histidine kinase</fullName>
        <ecNumber evidence="3">2.7.13.3</ecNumber>
    </recommendedName>
</protein>
<evidence type="ECO:0000256" key="7">
    <source>
        <dbReference type="ARBA" id="ARBA00022692"/>
    </source>
</evidence>
<dbReference type="GO" id="GO:0016301">
    <property type="term" value="F:kinase activity"/>
    <property type="evidence" value="ECO:0007669"/>
    <property type="project" value="UniProtKB-KW"/>
</dbReference>
<keyword evidence="14" id="KW-0175">Coiled coil</keyword>
<dbReference type="Gene3D" id="3.30.450.20">
    <property type="entry name" value="PAS domain"/>
    <property type="match status" value="2"/>
</dbReference>
<dbReference type="InterPro" id="IPR036097">
    <property type="entry name" value="HisK_dim/P_sf"/>
</dbReference>
<organism evidence="16 17">
    <name type="scientific">Undibacterium aquatile</name>
    <dbReference type="NCBI Taxonomy" id="1537398"/>
    <lineage>
        <taxon>Bacteria</taxon>
        <taxon>Pseudomonadati</taxon>
        <taxon>Pseudomonadota</taxon>
        <taxon>Betaproteobacteria</taxon>
        <taxon>Burkholderiales</taxon>
        <taxon>Oxalobacteraceae</taxon>
        <taxon>Undibacterium</taxon>
    </lineage>
</organism>
<feature type="domain" description="Histidine kinase" evidence="15">
    <location>
        <begin position="407"/>
        <end position="620"/>
    </location>
</feature>
<dbReference type="PANTHER" id="PTHR43065">
    <property type="entry name" value="SENSOR HISTIDINE KINASE"/>
    <property type="match status" value="1"/>
</dbReference>
<evidence type="ECO:0000256" key="8">
    <source>
        <dbReference type="ARBA" id="ARBA00022741"/>
    </source>
</evidence>
<keyword evidence="6" id="KW-0808">Transferase</keyword>
<evidence type="ECO:0000256" key="13">
    <source>
        <dbReference type="ARBA" id="ARBA00023136"/>
    </source>
</evidence>